<name>A0ABU2YAM1_9FLAO</name>
<keyword evidence="4" id="KW-1185">Reference proteome</keyword>
<evidence type="ECO:0000256" key="1">
    <source>
        <dbReference type="SAM" id="MobiDB-lite"/>
    </source>
</evidence>
<feature type="region of interest" description="Disordered" evidence="1">
    <location>
        <begin position="1"/>
        <end position="23"/>
    </location>
</feature>
<reference evidence="3 4" key="1">
    <citation type="submission" date="2023-09" db="EMBL/GenBank/DDBJ databases">
        <authorList>
            <person name="Rey-Velasco X."/>
        </authorList>
    </citation>
    <scope>NUCLEOTIDE SEQUENCE [LARGE SCALE GENOMIC DNA]</scope>
    <source>
        <strain evidence="3 4">W242</strain>
    </source>
</reference>
<dbReference type="InterPro" id="IPR015927">
    <property type="entry name" value="Peptidase_S24_S26A/B/C"/>
</dbReference>
<accession>A0ABU2YAM1</accession>
<proteinExistence type="predicted"/>
<organism evidence="3 4">
    <name type="scientific">Patiriisocius hiemis</name>
    <dbReference type="NCBI Taxonomy" id="3075604"/>
    <lineage>
        <taxon>Bacteria</taxon>
        <taxon>Pseudomonadati</taxon>
        <taxon>Bacteroidota</taxon>
        <taxon>Flavobacteriia</taxon>
        <taxon>Flavobacteriales</taxon>
        <taxon>Flavobacteriaceae</taxon>
        <taxon>Patiriisocius</taxon>
    </lineage>
</organism>
<feature type="domain" description="Peptidase S24/S26A/S26B/S26C" evidence="2">
    <location>
        <begin position="22"/>
        <end position="99"/>
    </location>
</feature>
<dbReference type="Pfam" id="PF00717">
    <property type="entry name" value="Peptidase_S24"/>
    <property type="match status" value="1"/>
</dbReference>
<dbReference type="RefSeq" id="WP_311332009.1">
    <property type="nucleotide sequence ID" value="NZ_JAVRHZ010000001.1"/>
</dbReference>
<sequence>MEIQIHGKIQPSANRHAPEVSKQTGFPSAATHYMEAPIDLNKELVLTKDATFFVRITTNDWKQFTVFKEDVLLVDRSVMPRKGSLVLAIKEGAFVLLTISKELQEEITVWGVVSYVIHKK</sequence>
<dbReference type="InterPro" id="IPR036286">
    <property type="entry name" value="LexA/Signal_pep-like_sf"/>
</dbReference>
<evidence type="ECO:0000313" key="4">
    <source>
        <dbReference type="Proteomes" id="UP001254488"/>
    </source>
</evidence>
<dbReference type="EMBL" id="JAVRHZ010000001">
    <property type="protein sequence ID" value="MDT0555057.1"/>
    <property type="molecule type" value="Genomic_DNA"/>
</dbReference>
<gene>
    <name evidence="3" type="ORF">RM538_03515</name>
</gene>
<dbReference type="SUPFAM" id="SSF51306">
    <property type="entry name" value="LexA/Signal peptidase"/>
    <property type="match status" value="1"/>
</dbReference>
<dbReference type="Gene3D" id="2.10.109.10">
    <property type="entry name" value="Umud Fragment, subunit A"/>
    <property type="match status" value="1"/>
</dbReference>
<evidence type="ECO:0000259" key="2">
    <source>
        <dbReference type="Pfam" id="PF00717"/>
    </source>
</evidence>
<comment type="caution">
    <text evidence="3">The sequence shown here is derived from an EMBL/GenBank/DDBJ whole genome shotgun (WGS) entry which is preliminary data.</text>
</comment>
<evidence type="ECO:0000313" key="3">
    <source>
        <dbReference type="EMBL" id="MDT0555057.1"/>
    </source>
</evidence>
<protein>
    <submittedName>
        <fullName evidence="3">S24 family peptidase</fullName>
    </submittedName>
</protein>
<dbReference type="Proteomes" id="UP001254488">
    <property type="component" value="Unassembled WGS sequence"/>
</dbReference>